<keyword evidence="4" id="KW-0456">Lyase</keyword>
<dbReference type="PANTHER" id="PTHR33337:SF40">
    <property type="entry name" value="CENP-V_GFA DOMAIN-CONTAINING PROTEIN-RELATED"/>
    <property type="match status" value="1"/>
</dbReference>
<dbReference type="RefSeq" id="WP_158980099.1">
    <property type="nucleotide sequence ID" value="NZ_WSFO01000008.1"/>
</dbReference>
<comment type="similarity">
    <text evidence="1">Belongs to the Gfa family.</text>
</comment>
<dbReference type="InterPro" id="IPR011057">
    <property type="entry name" value="Mss4-like_sf"/>
</dbReference>
<feature type="domain" description="CENP-V/GFA" evidence="5">
    <location>
        <begin position="5"/>
        <end position="132"/>
    </location>
</feature>
<evidence type="ECO:0000313" key="7">
    <source>
        <dbReference type="Proteomes" id="UP000441586"/>
    </source>
</evidence>
<keyword evidence="2" id="KW-0479">Metal-binding</keyword>
<comment type="caution">
    <text evidence="6">The sequence shown here is derived from an EMBL/GenBank/DDBJ whole genome shotgun (WGS) entry which is preliminary data.</text>
</comment>
<sequence length="142" mass="15263">MDKVQKGQCFCGAVAIEVTGDPEAMGYCHCASCRSWSAGPVNAFTLWKPDAVAVTHGQQHLTTFEKTESSQRQFCSLCGGHVMTGHKGFGLVDVYAATIPTQKFEPGVHVNYAETVLPIKDGLPKMRDFPAELGGSGDLMPE</sequence>
<dbReference type="AlphaFoldDB" id="A0A6A4RDP6"/>
<keyword evidence="3" id="KW-0862">Zinc</keyword>
<dbReference type="Pfam" id="PF04828">
    <property type="entry name" value="GFA"/>
    <property type="match status" value="1"/>
</dbReference>
<dbReference type="GO" id="GO:0016846">
    <property type="term" value="F:carbon-sulfur lyase activity"/>
    <property type="evidence" value="ECO:0007669"/>
    <property type="project" value="InterPro"/>
</dbReference>
<reference evidence="6 7" key="1">
    <citation type="submission" date="2019-12" db="EMBL/GenBank/DDBJ databases">
        <authorList>
            <person name="Zhang Y.-J."/>
        </authorList>
    </citation>
    <scope>NUCLEOTIDE SEQUENCE [LARGE SCALE GENOMIC DNA]</scope>
    <source>
        <strain evidence="6 7">H18S-6</strain>
    </source>
</reference>
<evidence type="ECO:0000256" key="4">
    <source>
        <dbReference type="ARBA" id="ARBA00023239"/>
    </source>
</evidence>
<evidence type="ECO:0000259" key="5">
    <source>
        <dbReference type="PROSITE" id="PS51891"/>
    </source>
</evidence>
<dbReference type="Gene3D" id="3.90.1590.10">
    <property type="entry name" value="glutathione-dependent formaldehyde- activating enzyme (gfa)"/>
    <property type="match status" value="1"/>
</dbReference>
<dbReference type="GO" id="GO:0046872">
    <property type="term" value="F:metal ion binding"/>
    <property type="evidence" value="ECO:0007669"/>
    <property type="project" value="UniProtKB-KW"/>
</dbReference>
<evidence type="ECO:0000256" key="2">
    <source>
        <dbReference type="ARBA" id="ARBA00022723"/>
    </source>
</evidence>
<gene>
    <name evidence="6" type="ORF">GP644_14225</name>
</gene>
<evidence type="ECO:0000313" key="6">
    <source>
        <dbReference type="EMBL" id="KAE9628918.1"/>
    </source>
</evidence>
<dbReference type="EMBL" id="WSFO01000008">
    <property type="protein sequence ID" value="KAE9628918.1"/>
    <property type="molecule type" value="Genomic_DNA"/>
</dbReference>
<evidence type="ECO:0000256" key="3">
    <source>
        <dbReference type="ARBA" id="ARBA00022833"/>
    </source>
</evidence>
<dbReference type="PROSITE" id="PS51891">
    <property type="entry name" value="CENP_V_GFA"/>
    <property type="match status" value="1"/>
</dbReference>
<name>A0A6A4RDP6_9RHOB</name>
<protein>
    <submittedName>
        <fullName evidence="6">GFA family protein</fullName>
    </submittedName>
</protein>
<evidence type="ECO:0000256" key="1">
    <source>
        <dbReference type="ARBA" id="ARBA00005495"/>
    </source>
</evidence>
<accession>A0A6A4RDP6</accession>
<dbReference type="InterPro" id="IPR006913">
    <property type="entry name" value="CENP-V/GFA"/>
</dbReference>
<dbReference type="Proteomes" id="UP000441586">
    <property type="component" value="Unassembled WGS sequence"/>
</dbReference>
<dbReference type="SUPFAM" id="SSF51316">
    <property type="entry name" value="Mss4-like"/>
    <property type="match status" value="1"/>
</dbReference>
<dbReference type="PANTHER" id="PTHR33337">
    <property type="entry name" value="GFA DOMAIN-CONTAINING PROTEIN"/>
    <property type="match status" value="1"/>
</dbReference>
<organism evidence="6 7">
    <name type="scientific">Parasedimentitalea maritima</name>
    <dbReference type="NCBI Taxonomy" id="2578117"/>
    <lineage>
        <taxon>Bacteria</taxon>
        <taxon>Pseudomonadati</taxon>
        <taxon>Pseudomonadota</taxon>
        <taxon>Alphaproteobacteria</taxon>
        <taxon>Rhodobacterales</taxon>
        <taxon>Paracoccaceae</taxon>
        <taxon>Parasedimentitalea</taxon>
    </lineage>
</organism>
<proteinExistence type="inferred from homology"/>